<protein>
    <submittedName>
        <fullName evidence="1">Uncharacterized protein</fullName>
    </submittedName>
</protein>
<name>V6LXU4_9EUKA</name>
<evidence type="ECO:0000313" key="2">
    <source>
        <dbReference type="EMBL" id="KAH0576710.1"/>
    </source>
</evidence>
<reference evidence="2" key="2">
    <citation type="submission" date="2020-12" db="EMBL/GenBank/DDBJ databases">
        <title>New Spironucleus salmonicida genome in near-complete chromosomes.</title>
        <authorList>
            <person name="Xu F."/>
            <person name="Kurt Z."/>
            <person name="Jimenez-Gonzalez A."/>
            <person name="Astvaldsson A."/>
            <person name="Andersson J.O."/>
            <person name="Svard S.G."/>
        </authorList>
    </citation>
    <scope>NUCLEOTIDE SEQUENCE</scope>
    <source>
        <strain evidence="2">ATCC 50377</strain>
    </source>
</reference>
<evidence type="ECO:0000313" key="1">
    <source>
        <dbReference type="EMBL" id="EST49375.1"/>
    </source>
</evidence>
<dbReference type="Proteomes" id="UP000018208">
    <property type="component" value="Unassembled WGS sequence"/>
</dbReference>
<organism evidence="1">
    <name type="scientific">Spironucleus salmonicida</name>
    <dbReference type="NCBI Taxonomy" id="348837"/>
    <lineage>
        <taxon>Eukaryota</taxon>
        <taxon>Metamonada</taxon>
        <taxon>Diplomonadida</taxon>
        <taxon>Hexamitidae</taxon>
        <taxon>Hexamitinae</taxon>
        <taxon>Spironucleus</taxon>
    </lineage>
</organism>
<dbReference type="AlphaFoldDB" id="V6LXU4"/>
<accession>V6LXU4</accession>
<keyword evidence="3" id="KW-1185">Reference proteome</keyword>
<proteinExistence type="predicted"/>
<dbReference type="VEuPathDB" id="GiardiaDB:SS50377_20056"/>
<gene>
    <name evidence="1" type="ORF">SS50377_10300</name>
    <name evidence="2" type="ORF">SS50377_20056</name>
</gene>
<evidence type="ECO:0000313" key="3">
    <source>
        <dbReference type="Proteomes" id="UP000018208"/>
    </source>
</evidence>
<reference evidence="1 2" key="1">
    <citation type="journal article" date="2014" name="PLoS Genet.">
        <title>The Genome of Spironucleus salmonicida Highlights a Fish Pathogen Adapted to Fluctuating Environments.</title>
        <authorList>
            <person name="Xu F."/>
            <person name="Jerlstrom-Hultqvist J."/>
            <person name="Einarsson E."/>
            <person name="Astvaldsson A."/>
            <person name="Svard S.G."/>
            <person name="Andersson J.O."/>
        </authorList>
    </citation>
    <scope>NUCLEOTIDE SEQUENCE</scope>
    <source>
        <strain evidence="2">ATCC 50377</strain>
    </source>
</reference>
<dbReference type="EMBL" id="AUWU02000001">
    <property type="protein sequence ID" value="KAH0576710.1"/>
    <property type="molecule type" value="Genomic_DNA"/>
</dbReference>
<dbReference type="EMBL" id="KI545952">
    <property type="protein sequence ID" value="EST49375.1"/>
    <property type="molecule type" value="Genomic_DNA"/>
</dbReference>
<sequence length="569" mass="64819">MTLITIQKNKTEVFNDSLFSASGCILYKENQDCIQFNENIRHIQSFEQFLTITLETQVTVYNMALEQILNVQYKSRLSLYNGSQLLLASFKLVVYQKNEFKIISNDFVTSIAASPNYFYVSIANFILPVTFIDCQILDKKLLSQQQIKQIIFKNSHLYAITPDYLFIDGIKQPFKLQTASSLAVDTNFIYISGGDNVITIIQNQQIVYTLGNKFELGRGVEQIISVSDNKILITLEGGFSTLLELEKQIWKRKQSFLPAKPIVQIINIEGFILIFNDLQGFIFKDQVPHSLCLRSGCEIATVIPLRHSFLMLSDESSVRGYQMPGWIMNDDETQFFTGKSTPLSLTVQPVNKKNSRIPELSESFQCFAMCNDTLWPEKFEGAALSGAKALQAVHENQLFVICEPGRQDENSIEIYDISDKIKFIRGIQPYQGSKFMRICSNQDLVFAITKAGDVFQIGVEKQQFLYQVEGSRGLLANLKNCVYIVLKTGIIQIFQGQRKQMFEDHIFDFIFTFEELLFLGDSSGQIYQVLEQSLISKWKMSGTITALNIFGNLVVCGDKFGIVRYLQLE</sequence>